<protein>
    <recommendedName>
        <fullName evidence="1">YagK/YfjJ C-terminal domain-containing protein</fullName>
    </recommendedName>
</protein>
<dbReference type="Pfam" id="PF11726">
    <property type="entry name" value="YagK_YfjJ_C"/>
    <property type="match status" value="1"/>
</dbReference>
<reference evidence="2 3" key="1">
    <citation type="submission" date="2017-07" db="EMBL/GenBank/DDBJ databases">
        <authorList>
            <person name="Zhi S."/>
            <person name="Banting G."/>
            <person name="Neumann N."/>
        </authorList>
    </citation>
    <scope>NUCLEOTIDE SEQUENCE [LARGE SCALE GENOMIC DNA]</scope>
    <source>
        <strain evidence="2 3">WW41</strain>
    </source>
</reference>
<evidence type="ECO:0000313" key="2">
    <source>
        <dbReference type="EMBL" id="OZP00290.1"/>
    </source>
</evidence>
<dbReference type="AlphaFoldDB" id="A0AB73PW33"/>
<evidence type="ECO:0000313" key="3">
    <source>
        <dbReference type="Proteomes" id="UP000264870"/>
    </source>
</evidence>
<sequence>MLHFPENCKYVLDCYSPDYIQEFEELVHRQNHLSKLEIKIHEEGEQNFVVNRKSPRNGPSLRRKAILWDANKVSS</sequence>
<organism evidence="2 3">
    <name type="scientific">Escherichia coli</name>
    <dbReference type="NCBI Taxonomy" id="562"/>
    <lineage>
        <taxon>Bacteria</taxon>
        <taxon>Pseudomonadati</taxon>
        <taxon>Pseudomonadota</taxon>
        <taxon>Gammaproteobacteria</taxon>
        <taxon>Enterobacterales</taxon>
        <taxon>Enterobacteriaceae</taxon>
        <taxon>Escherichia</taxon>
    </lineage>
</organism>
<dbReference type="EMBL" id="NNAK01000154">
    <property type="protein sequence ID" value="OZP00290.1"/>
    <property type="molecule type" value="Genomic_DNA"/>
</dbReference>
<dbReference type="InterPro" id="IPR057271">
    <property type="entry name" value="YagK_YfjJ_C"/>
</dbReference>
<dbReference type="Proteomes" id="UP000264870">
    <property type="component" value="Unassembled WGS sequence"/>
</dbReference>
<evidence type="ECO:0000259" key="1">
    <source>
        <dbReference type="Pfam" id="PF11726"/>
    </source>
</evidence>
<accession>A0AB73PW33</accession>
<name>A0AB73PW33_ECOLX</name>
<gene>
    <name evidence="2" type="ORF">CG702_26615</name>
</gene>
<proteinExistence type="predicted"/>
<feature type="domain" description="YagK/YfjJ C-terminal" evidence="1">
    <location>
        <begin position="2"/>
        <end position="48"/>
    </location>
</feature>
<dbReference type="RefSeq" id="WP_088765884.1">
    <property type="nucleotide sequence ID" value="NZ_BFLJ01000092.1"/>
</dbReference>
<comment type="caution">
    <text evidence="2">The sequence shown here is derived from an EMBL/GenBank/DDBJ whole genome shotgun (WGS) entry which is preliminary data.</text>
</comment>